<dbReference type="EMBL" id="CP040428">
    <property type="protein sequence ID" value="QCT22575.1"/>
    <property type="molecule type" value="Genomic_DNA"/>
</dbReference>
<dbReference type="Proteomes" id="UP000302163">
    <property type="component" value="Chromosome"/>
</dbReference>
<dbReference type="SUPFAM" id="SSF46894">
    <property type="entry name" value="C-terminal effector domain of the bipartite response regulators"/>
    <property type="match status" value="1"/>
</dbReference>
<organism evidence="3 4">
    <name type="scientific">Jejubacter calystegiae</name>
    <dbReference type="NCBI Taxonomy" id="2579935"/>
    <lineage>
        <taxon>Bacteria</taxon>
        <taxon>Pseudomonadati</taxon>
        <taxon>Pseudomonadota</taxon>
        <taxon>Gammaproteobacteria</taxon>
        <taxon>Enterobacterales</taxon>
        <taxon>Enterobacteriaceae</taxon>
        <taxon>Jejubacter</taxon>
    </lineage>
</organism>
<evidence type="ECO:0000313" key="4">
    <source>
        <dbReference type="Proteomes" id="UP000302163"/>
    </source>
</evidence>
<accession>A0A4P8YNV8</accession>
<gene>
    <name evidence="3" type="ORF">FEM41_01585</name>
</gene>
<evidence type="ECO:0000259" key="2">
    <source>
        <dbReference type="Pfam" id="PF00196"/>
    </source>
</evidence>
<dbReference type="OrthoDB" id="6496320at2"/>
<dbReference type="InterPro" id="IPR016032">
    <property type="entry name" value="Sig_transdc_resp-reg_C-effctor"/>
</dbReference>
<feature type="domain" description="HTH luxR-type" evidence="2">
    <location>
        <begin position="6"/>
        <end position="36"/>
    </location>
</feature>
<name>A0A4P8YNV8_9ENTR</name>
<dbReference type="GO" id="GO:0003677">
    <property type="term" value="F:DNA binding"/>
    <property type="evidence" value="ECO:0007669"/>
    <property type="project" value="UniProtKB-KW"/>
</dbReference>
<protein>
    <submittedName>
        <fullName evidence="3">Response regulator transcription factor</fullName>
    </submittedName>
</protein>
<evidence type="ECO:0000256" key="1">
    <source>
        <dbReference type="ARBA" id="ARBA00023125"/>
    </source>
</evidence>
<dbReference type="GO" id="GO:0006355">
    <property type="term" value="P:regulation of DNA-templated transcription"/>
    <property type="evidence" value="ECO:0007669"/>
    <property type="project" value="InterPro"/>
</dbReference>
<dbReference type="InterPro" id="IPR000792">
    <property type="entry name" value="Tscrpt_reg_LuxR_C"/>
</dbReference>
<proteinExistence type="predicted"/>
<evidence type="ECO:0000313" key="3">
    <source>
        <dbReference type="EMBL" id="QCT22575.1"/>
    </source>
</evidence>
<dbReference type="KEGG" id="izh:FEM41_01585"/>
<dbReference type="InterPro" id="IPR036388">
    <property type="entry name" value="WH-like_DNA-bd_sf"/>
</dbReference>
<dbReference type="AlphaFoldDB" id="A0A4P8YNV8"/>
<keyword evidence="1" id="KW-0238">DNA-binding</keyword>
<reference evidence="3 4" key="1">
    <citation type="submission" date="2019-05" db="EMBL/GenBank/DDBJ databases">
        <title>Complete genome sequence of Izhakiella calystegiae KSNA2, an endophyte isolated from beach morning glory (Calystegia soldanella).</title>
        <authorList>
            <person name="Jiang L."/>
            <person name="Jeong J.C."/>
            <person name="Kim C.Y."/>
            <person name="Kim D.H."/>
            <person name="Kim S.W."/>
            <person name="Lee j."/>
        </authorList>
    </citation>
    <scope>NUCLEOTIDE SEQUENCE [LARGE SCALE GENOMIC DNA]</scope>
    <source>
        <strain evidence="3 4">KSNA2</strain>
    </source>
</reference>
<keyword evidence="4" id="KW-1185">Reference proteome</keyword>
<dbReference type="Gene3D" id="1.10.10.10">
    <property type="entry name" value="Winged helix-like DNA-binding domain superfamily/Winged helix DNA-binding domain"/>
    <property type="match status" value="1"/>
</dbReference>
<sequence length="56" mass="6120">MFLVCLNSATNKIISDRLSRSEKTISVHKSNIVRKPGLKRIPITLGNGLKNSGKNA</sequence>
<dbReference type="Pfam" id="PF00196">
    <property type="entry name" value="GerE"/>
    <property type="match status" value="1"/>
</dbReference>